<evidence type="ECO:0000313" key="2">
    <source>
        <dbReference type="Proteomes" id="UP001151529"/>
    </source>
</evidence>
<dbReference type="InterPro" id="IPR053218">
    <property type="entry name" value="Pathogen-related_defense"/>
</dbReference>
<gene>
    <name evidence="1" type="ORF">OIU85_018160</name>
</gene>
<accession>A0A9Q0ZIP2</accession>
<protein>
    <submittedName>
        <fullName evidence="1">PATHOGEN-RELATED PROTEIN-LIKE</fullName>
    </submittedName>
</protein>
<comment type="caution">
    <text evidence="1">The sequence shown here is derived from an EMBL/GenBank/DDBJ whole genome shotgun (WGS) entry which is preliminary data.</text>
</comment>
<dbReference type="OrthoDB" id="65445at2759"/>
<dbReference type="Proteomes" id="UP001151529">
    <property type="component" value="Chromosome 5"/>
</dbReference>
<evidence type="ECO:0000313" key="1">
    <source>
        <dbReference type="EMBL" id="KAJ6735926.1"/>
    </source>
</evidence>
<reference evidence="1" key="1">
    <citation type="submission" date="2022-11" db="EMBL/GenBank/DDBJ databases">
        <authorList>
            <person name="Hyden B.L."/>
            <person name="Feng K."/>
            <person name="Yates T."/>
            <person name="Jawdy S."/>
            <person name="Smart L.B."/>
            <person name="Muchero W."/>
        </authorList>
    </citation>
    <scope>NUCLEOTIDE SEQUENCE</scope>
    <source>
        <tissue evidence="1">Shoot tip</tissue>
    </source>
</reference>
<organism evidence="1 2">
    <name type="scientific">Salix viminalis</name>
    <name type="common">Common osier</name>
    <name type="synonym">Basket willow</name>
    <dbReference type="NCBI Taxonomy" id="40686"/>
    <lineage>
        <taxon>Eukaryota</taxon>
        <taxon>Viridiplantae</taxon>
        <taxon>Streptophyta</taxon>
        <taxon>Embryophyta</taxon>
        <taxon>Tracheophyta</taxon>
        <taxon>Spermatophyta</taxon>
        <taxon>Magnoliopsida</taxon>
        <taxon>eudicotyledons</taxon>
        <taxon>Gunneridae</taxon>
        <taxon>Pentapetalae</taxon>
        <taxon>rosids</taxon>
        <taxon>fabids</taxon>
        <taxon>Malpighiales</taxon>
        <taxon>Salicaceae</taxon>
        <taxon>Saliceae</taxon>
        <taxon>Salix</taxon>
    </lineage>
</organism>
<sequence>MATSGVGEDKYRKFLYGEGERDTKWRFGSPPNYDAVNKLFEEGRTKVWPPGSLEEKVQNLVKTWEMEMFNKTCFDDYKSVDLKNYTFSLNGMKPSNFGRKAQTWRRLQHLSADHLTGEVPGTGVIWKVRSRAMLQLGKVVELHGMSIFQVDEHMKVVKVEFFMDRGELLGGLMKGASLDGSAAEAASACPFLSGTG</sequence>
<dbReference type="PANTHER" id="PTHR31723">
    <property type="entry name" value="PATHOGENESIS-RELATED FAMILY PROTEIN"/>
    <property type="match status" value="1"/>
</dbReference>
<reference evidence="1" key="2">
    <citation type="journal article" date="2023" name="Int. J. Mol. Sci.">
        <title>De Novo Assembly and Annotation of 11 Diverse Shrub Willow (Salix) Genomes Reveals Novel Gene Organization in Sex-Linked Regions.</title>
        <authorList>
            <person name="Hyden B."/>
            <person name="Feng K."/>
            <person name="Yates T.B."/>
            <person name="Jawdy S."/>
            <person name="Cereghino C."/>
            <person name="Smart L.B."/>
            <person name="Muchero W."/>
        </authorList>
    </citation>
    <scope>NUCLEOTIDE SEQUENCE [LARGE SCALE GENOMIC DNA]</scope>
    <source>
        <tissue evidence="1">Shoot tip</tissue>
    </source>
</reference>
<dbReference type="AlphaFoldDB" id="A0A9Q0ZIP2"/>
<name>A0A9Q0ZIP2_SALVM</name>
<dbReference type="EMBL" id="JAPFFL010000003">
    <property type="protein sequence ID" value="KAJ6735926.1"/>
    <property type="molecule type" value="Genomic_DNA"/>
</dbReference>
<keyword evidence="2" id="KW-1185">Reference proteome</keyword>
<proteinExistence type="predicted"/>
<dbReference type="PANTHER" id="PTHR31723:SF8">
    <property type="entry name" value="PATHOGEN-RELATED PROTEIN"/>
    <property type="match status" value="1"/>
</dbReference>